<sequence>MNENGLLKISYQEVGYPMELVIAAPLNTRADEYAVLFNILRHYENRKNVHIDLTVTGAEHLRPQVAALGITDVAWAFV</sequence>
<keyword evidence="2" id="KW-1185">Reference proteome</keyword>
<organism evidence="1 2">
    <name type="scientific">Pseudomonas wuhanensis</name>
    <dbReference type="NCBI Taxonomy" id="2954098"/>
    <lineage>
        <taxon>Bacteria</taxon>
        <taxon>Pseudomonadati</taxon>
        <taxon>Pseudomonadota</taxon>
        <taxon>Gammaproteobacteria</taxon>
        <taxon>Pseudomonadales</taxon>
        <taxon>Pseudomonadaceae</taxon>
        <taxon>Pseudomonas</taxon>
    </lineage>
</organism>
<dbReference type="RefSeq" id="WP_305426005.1">
    <property type="nucleotide sequence ID" value="NZ_CP117430.1"/>
</dbReference>
<dbReference type="Proteomes" id="UP001230768">
    <property type="component" value="Chromosome"/>
</dbReference>
<gene>
    <name evidence="1" type="ORF">PSH88_09690</name>
</gene>
<evidence type="ECO:0000313" key="2">
    <source>
        <dbReference type="Proteomes" id="UP001230768"/>
    </source>
</evidence>
<proteinExistence type="predicted"/>
<accession>A0ABY9GX37</accession>
<evidence type="ECO:0000313" key="1">
    <source>
        <dbReference type="EMBL" id="WLI20279.1"/>
    </source>
</evidence>
<reference evidence="1 2" key="1">
    <citation type="submission" date="2023-02" db="EMBL/GenBank/DDBJ databases">
        <title>Evolution of Hrp T3SS in non-pathogenic Pseudomonas fluorescens.</title>
        <authorList>
            <person name="Liao K."/>
            <person name="Wei H."/>
            <person name="Gu Y."/>
        </authorList>
    </citation>
    <scope>NUCLEOTIDE SEQUENCE [LARGE SCALE GENOMIC DNA]</scope>
    <source>
        <strain evidence="1 2">FP607</strain>
    </source>
</reference>
<name>A0ABY9GX37_9PSED</name>
<dbReference type="EMBL" id="CP117430">
    <property type="protein sequence ID" value="WLI20279.1"/>
    <property type="molecule type" value="Genomic_DNA"/>
</dbReference>
<protein>
    <submittedName>
        <fullName evidence="1">Uncharacterized protein</fullName>
    </submittedName>
</protein>